<dbReference type="EMBL" id="BAABHS010000062">
    <property type="protein sequence ID" value="GAA4996547.1"/>
    <property type="molecule type" value="Genomic_DNA"/>
</dbReference>
<evidence type="ECO:0000313" key="3">
    <source>
        <dbReference type="Proteomes" id="UP001500466"/>
    </source>
</evidence>
<protein>
    <submittedName>
        <fullName evidence="2">Uncharacterized protein</fullName>
    </submittedName>
</protein>
<comment type="caution">
    <text evidence="2">The sequence shown here is derived from an EMBL/GenBank/DDBJ whole genome shotgun (WGS) entry which is preliminary data.</text>
</comment>
<accession>A0ABP9IGA4</accession>
<reference evidence="3" key="1">
    <citation type="journal article" date="2019" name="Int. J. Syst. Evol. Microbiol.">
        <title>The Global Catalogue of Microorganisms (GCM) 10K type strain sequencing project: providing services to taxonomists for standard genome sequencing and annotation.</title>
        <authorList>
            <consortium name="The Broad Institute Genomics Platform"/>
            <consortium name="The Broad Institute Genome Sequencing Center for Infectious Disease"/>
            <person name="Wu L."/>
            <person name="Ma J."/>
        </authorList>
    </citation>
    <scope>NUCLEOTIDE SEQUENCE [LARGE SCALE GENOMIC DNA]</scope>
    <source>
        <strain evidence="3">JCM 17986</strain>
    </source>
</reference>
<sequence length="93" mass="10104">MRAAVRHSDVQNARRLCRGASNGPPQCRQMRTTGGFAAAASSRQSDEQKTWWLEGRATVNPTPQAGQVRSTGSVAGVQETRALTPLRRLSAWV</sequence>
<feature type="region of interest" description="Disordered" evidence="1">
    <location>
        <begin position="1"/>
        <end position="29"/>
    </location>
</feature>
<evidence type="ECO:0000256" key="1">
    <source>
        <dbReference type="SAM" id="MobiDB-lite"/>
    </source>
</evidence>
<name>A0ABP9IGA4_9ACTN</name>
<gene>
    <name evidence="2" type="ORF">GCM10023205_82210</name>
</gene>
<evidence type="ECO:0000313" key="2">
    <source>
        <dbReference type="EMBL" id="GAA4996547.1"/>
    </source>
</evidence>
<keyword evidence="3" id="KW-1185">Reference proteome</keyword>
<proteinExistence type="predicted"/>
<dbReference type="Proteomes" id="UP001500466">
    <property type="component" value="Unassembled WGS sequence"/>
</dbReference>
<organism evidence="2 3">
    <name type="scientific">Yinghuangia aomiensis</name>
    <dbReference type="NCBI Taxonomy" id="676205"/>
    <lineage>
        <taxon>Bacteria</taxon>
        <taxon>Bacillati</taxon>
        <taxon>Actinomycetota</taxon>
        <taxon>Actinomycetes</taxon>
        <taxon>Kitasatosporales</taxon>
        <taxon>Streptomycetaceae</taxon>
        <taxon>Yinghuangia</taxon>
    </lineage>
</organism>